<protein>
    <recommendedName>
        <fullName evidence="2">Peptidase M56 domain-containing protein</fullName>
    </recommendedName>
</protein>
<organism evidence="4 5">
    <name type="scientific">Brevibacillus reuszeri</name>
    <dbReference type="NCBI Taxonomy" id="54915"/>
    <lineage>
        <taxon>Bacteria</taxon>
        <taxon>Bacillati</taxon>
        <taxon>Bacillota</taxon>
        <taxon>Bacilli</taxon>
        <taxon>Bacillales</taxon>
        <taxon>Paenibacillaceae</taxon>
        <taxon>Brevibacillus</taxon>
    </lineage>
</organism>
<accession>A0A0K9YWV3</accession>
<dbReference type="InterPro" id="IPR052173">
    <property type="entry name" value="Beta-lactam_resp_regulator"/>
</dbReference>
<keyword evidence="1" id="KW-0812">Transmembrane</keyword>
<evidence type="ECO:0000313" key="4">
    <source>
        <dbReference type="EMBL" id="KNB73168.1"/>
    </source>
</evidence>
<name>A0A0K9YWV3_9BACL</name>
<sequence>MIKWVLMTSLAGSVSTLFLILLKARLAGKYGGRWYYGACLSSLLLFILPLQFPVPALPSHSMTFEKNVVEDSAKGAVVQIDEMIPGQPANPLAKVNEGYGSLSLGIDQWLLSLWACGFIVTLCRYLLGYFLYKRKVLREHKWIGKVEKLDVVVCGKVSSPMLIGFWKPKIVMPNVKIDRTDYKMAVRHEWIHYRQKDAWFKLLAVCINSVHWFNPFSYMALANVGEACEYAVDEKMTQHMKAVEKKRYSEMILQFAANTSPALNNHLVDHKKLLIRRFRLIMKKNSGSDKAFSGILLAVMIGTASVFTSSVVFAEAPKPLTEYSGGITTYYNTAQTLEQNVQSTLGIPSPTEKTRVVVKWKDLYIDKEGRKIDYFNRTEPAYKVEIKWQDKGSAVASMTNKTMSIGGQAVTVAFGDKAVAYKDDPVIEKMIGSQILFEMNYQTTDRRFMYDHKAFMNELVKRGAYVIEEVVAPQQFAYEFRQTKGGGQAGAKPLTAYDKVEGQAPIFKGNVLLPKQLDDNDGSKGLQIGHSFVLKPGETVAIDLKETTDKTPTISLAILDETTGEMTYWYPAAASGYRFIFTPGQNGVNHTYQIIASGEQQDTVKMEVFTYQLKTETAK</sequence>
<dbReference type="EMBL" id="LGIQ01000005">
    <property type="protein sequence ID" value="KNB73168.1"/>
    <property type="molecule type" value="Genomic_DNA"/>
</dbReference>
<evidence type="ECO:0000313" key="3">
    <source>
        <dbReference type="EMBL" id="GED68487.1"/>
    </source>
</evidence>
<reference evidence="3 6" key="3">
    <citation type="submission" date="2019-06" db="EMBL/GenBank/DDBJ databases">
        <title>Whole genome shotgun sequence of Brevibacillus reuszeri NBRC 15719.</title>
        <authorList>
            <person name="Hosoyama A."/>
            <person name="Uohara A."/>
            <person name="Ohji S."/>
            <person name="Ichikawa N."/>
        </authorList>
    </citation>
    <scope>NUCLEOTIDE SEQUENCE [LARGE SCALE GENOMIC DNA]</scope>
    <source>
        <strain evidence="3 6">NBRC 15719</strain>
    </source>
</reference>
<evidence type="ECO:0000256" key="1">
    <source>
        <dbReference type="SAM" id="Phobius"/>
    </source>
</evidence>
<evidence type="ECO:0000313" key="5">
    <source>
        <dbReference type="Proteomes" id="UP000036834"/>
    </source>
</evidence>
<dbReference type="Pfam" id="PF05569">
    <property type="entry name" value="Peptidase_M56"/>
    <property type="match status" value="1"/>
</dbReference>
<dbReference type="AlphaFoldDB" id="A0A0K9YWV3"/>
<dbReference type="InterPro" id="IPR008756">
    <property type="entry name" value="Peptidase_M56"/>
</dbReference>
<feature type="transmembrane region" description="Helical" evidence="1">
    <location>
        <begin position="109"/>
        <end position="132"/>
    </location>
</feature>
<reference evidence="4" key="2">
    <citation type="submission" date="2015-07" db="EMBL/GenBank/DDBJ databases">
        <title>MeaNS - Measles Nucleotide Surveillance Program.</title>
        <authorList>
            <person name="Tran T."/>
            <person name="Druce J."/>
        </authorList>
    </citation>
    <scope>NUCLEOTIDE SEQUENCE</scope>
    <source>
        <strain evidence="4">DSM 9887</strain>
    </source>
</reference>
<gene>
    <name evidence="4" type="ORF">ADS79_04120</name>
    <name evidence="3" type="ORF">BRE01_21890</name>
</gene>
<dbReference type="PATRIC" id="fig|54915.3.peg.6204"/>
<feature type="transmembrane region" description="Helical" evidence="1">
    <location>
        <begin position="34"/>
        <end position="52"/>
    </location>
</feature>
<dbReference type="PANTHER" id="PTHR34978:SF3">
    <property type="entry name" value="SLR0241 PROTEIN"/>
    <property type="match status" value="1"/>
</dbReference>
<dbReference type="STRING" id="54915.ADS79_04120"/>
<feature type="domain" description="Peptidase M56" evidence="2">
    <location>
        <begin position="5"/>
        <end position="281"/>
    </location>
</feature>
<proteinExistence type="predicted"/>
<keyword evidence="6" id="KW-1185">Reference proteome</keyword>
<dbReference type="RefSeq" id="WP_049737159.1">
    <property type="nucleotide sequence ID" value="NZ_BJON01000008.1"/>
</dbReference>
<feature type="transmembrane region" description="Helical" evidence="1">
    <location>
        <begin position="291"/>
        <end position="314"/>
    </location>
</feature>
<dbReference type="Proteomes" id="UP000319578">
    <property type="component" value="Unassembled WGS sequence"/>
</dbReference>
<feature type="transmembrane region" description="Helical" evidence="1">
    <location>
        <begin position="6"/>
        <end position="22"/>
    </location>
</feature>
<comment type="caution">
    <text evidence="4">The sequence shown here is derived from an EMBL/GenBank/DDBJ whole genome shotgun (WGS) entry which is preliminary data.</text>
</comment>
<keyword evidence="1" id="KW-0472">Membrane</keyword>
<dbReference type="PANTHER" id="PTHR34978">
    <property type="entry name" value="POSSIBLE SENSOR-TRANSDUCER PROTEIN BLAR"/>
    <property type="match status" value="1"/>
</dbReference>
<keyword evidence="1" id="KW-1133">Transmembrane helix</keyword>
<dbReference type="Proteomes" id="UP000036834">
    <property type="component" value="Unassembled WGS sequence"/>
</dbReference>
<dbReference type="OrthoDB" id="9770467at2"/>
<dbReference type="EMBL" id="BJON01000008">
    <property type="protein sequence ID" value="GED68487.1"/>
    <property type="molecule type" value="Genomic_DNA"/>
</dbReference>
<reference evidence="5" key="1">
    <citation type="submission" date="2015-07" db="EMBL/GenBank/DDBJ databases">
        <title>Genome sequencing project for genomic taxonomy and phylogenomics of Bacillus-like bacteria.</title>
        <authorList>
            <person name="Liu B."/>
            <person name="Wang J."/>
            <person name="Zhu Y."/>
            <person name="Liu G."/>
            <person name="Chen Q."/>
            <person name="Chen Z."/>
            <person name="Lan J."/>
            <person name="Che J."/>
            <person name="Ge C."/>
            <person name="Shi H."/>
            <person name="Pan Z."/>
            <person name="Liu X."/>
        </authorList>
    </citation>
    <scope>NUCLEOTIDE SEQUENCE [LARGE SCALE GENOMIC DNA]</scope>
    <source>
        <strain evidence="5">DSM 9887</strain>
    </source>
</reference>
<evidence type="ECO:0000313" key="6">
    <source>
        <dbReference type="Proteomes" id="UP000319578"/>
    </source>
</evidence>
<dbReference type="CDD" id="cd07341">
    <property type="entry name" value="M56_BlaR1_MecR1_like"/>
    <property type="match status" value="1"/>
</dbReference>
<evidence type="ECO:0000259" key="2">
    <source>
        <dbReference type="Pfam" id="PF05569"/>
    </source>
</evidence>